<proteinExistence type="predicted"/>
<comment type="caution">
    <text evidence="2">The sequence shown here is derived from an EMBL/GenBank/DDBJ whole genome shotgun (WGS) entry which is preliminary data.</text>
</comment>
<keyword evidence="3" id="KW-1185">Reference proteome</keyword>
<gene>
    <name evidence="2" type="ORF">VKT23_003403</name>
</gene>
<dbReference type="EMBL" id="JBANRG010000003">
    <property type="protein sequence ID" value="KAK7468906.1"/>
    <property type="molecule type" value="Genomic_DNA"/>
</dbReference>
<sequence>MTESPFTPEQQKTLKEDFLPDYLALDSDTARNAHLTTIIDQILKHEKFHGKLGPQKSEKAWKLCISKYFKNRRQTQRQQQIRQEYKATATSATMPIAHDPVNCVKGMRKAAKLFQVLGNENIDGQGFFKAQNEERIRQHASNMDGNPTANFKKALNELWNAELDKASYESQAREYWNVPNNQLQFLVGASRLLNAICQYKHLGKVELMLMYTFAREDGTCDSGCIAGHSDPETTDFSDEHVEAYQSFLEAWSKYGEKYCRSPDPSPQTRFTIPVDSSGRPRFPELDFEKVTGEELREVLSVYFNALWASARRKGRPTYTNIKNNPETFIDSTIHKLPCFGNPHDKEFTRSMVTQLAEYLNTHSSSSAEQPFEFLAESDRANSQRVELSQSGLENPNYDKSTGPEKGTISTGGVEDGIDDEEEEEGVSTDGVEEEGAKDGQAQTFPADEMQHDPSIVDVHVQDEARQEQTTELVEERVEGAVNSNASGNGSCDGISAKGRKRKEAADPATVPTLRRSTRYTATNQTPSTSGFDEGHRDKRQKVTPVAVVKERRGKKTKKI</sequence>
<protein>
    <submittedName>
        <fullName evidence="2">Uncharacterized protein</fullName>
    </submittedName>
</protein>
<evidence type="ECO:0000313" key="3">
    <source>
        <dbReference type="Proteomes" id="UP001498398"/>
    </source>
</evidence>
<name>A0ABR1K163_9AGAR</name>
<feature type="compositionally biased region" description="Polar residues" evidence="1">
    <location>
        <begin position="382"/>
        <end position="399"/>
    </location>
</feature>
<feature type="compositionally biased region" description="Acidic residues" evidence="1">
    <location>
        <begin position="415"/>
        <end position="435"/>
    </location>
</feature>
<feature type="compositionally biased region" description="Polar residues" evidence="1">
    <location>
        <begin position="518"/>
        <end position="530"/>
    </location>
</feature>
<evidence type="ECO:0000256" key="1">
    <source>
        <dbReference type="SAM" id="MobiDB-lite"/>
    </source>
</evidence>
<accession>A0ABR1K163</accession>
<reference evidence="2 3" key="1">
    <citation type="submission" date="2024-01" db="EMBL/GenBank/DDBJ databases">
        <title>A draft genome for the cacao thread blight pathogen Marasmiellus scandens.</title>
        <authorList>
            <person name="Baruah I.K."/>
            <person name="Leung J."/>
            <person name="Bukari Y."/>
            <person name="Amoako-Attah I."/>
            <person name="Meinhardt L.W."/>
            <person name="Bailey B.A."/>
            <person name="Cohen S.P."/>
        </authorList>
    </citation>
    <scope>NUCLEOTIDE SEQUENCE [LARGE SCALE GENOMIC DNA]</scope>
    <source>
        <strain evidence="2 3">GH-19</strain>
    </source>
</reference>
<feature type="compositionally biased region" description="Basic and acidic residues" evidence="1">
    <location>
        <begin position="459"/>
        <end position="478"/>
    </location>
</feature>
<organism evidence="2 3">
    <name type="scientific">Marasmiellus scandens</name>
    <dbReference type="NCBI Taxonomy" id="2682957"/>
    <lineage>
        <taxon>Eukaryota</taxon>
        <taxon>Fungi</taxon>
        <taxon>Dikarya</taxon>
        <taxon>Basidiomycota</taxon>
        <taxon>Agaricomycotina</taxon>
        <taxon>Agaricomycetes</taxon>
        <taxon>Agaricomycetidae</taxon>
        <taxon>Agaricales</taxon>
        <taxon>Marasmiineae</taxon>
        <taxon>Omphalotaceae</taxon>
        <taxon>Marasmiellus</taxon>
    </lineage>
</organism>
<dbReference type="Proteomes" id="UP001498398">
    <property type="component" value="Unassembled WGS sequence"/>
</dbReference>
<evidence type="ECO:0000313" key="2">
    <source>
        <dbReference type="EMBL" id="KAK7468906.1"/>
    </source>
</evidence>
<feature type="region of interest" description="Disordered" evidence="1">
    <location>
        <begin position="377"/>
        <end position="559"/>
    </location>
</feature>